<dbReference type="EMBL" id="JAEPRJ010000001">
    <property type="protein sequence ID" value="MBK5898006.1"/>
    <property type="molecule type" value="Genomic_DNA"/>
</dbReference>
<reference evidence="1 2" key="1">
    <citation type="submission" date="2021-01" db="EMBL/GenBank/DDBJ databases">
        <title>Isolation and description of Catonella massiliensis sp. nov., a novel Catonella species, isolated from a stable periodontitis subject.</title>
        <authorList>
            <person name="Antezack A."/>
            <person name="Boxberger M."/>
            <person name="La Scola B."/>
            <person name="Monnet-Corti V."/>
        </authorList>
    </citation>
    <scope>NUCLEOTIDE SEQUENCE [LARGE SCALE GENOMIC DNA]</scope>
    <source>
        <strain evidence="1 2">Marseille-Q4567</strain>
    </source>
</reference>
<sequence length="358" mass="42430">MENWKIYREDEIPKDVYIGDISYVEDNNPVIKLENWHNGRIINYIKLEFKNMYSVRVFEEGRALNKIFEDIMKFKPDRRKNVIYEVEDGDYAKEVRKIVGRKLIGTKIYQYVIMTENFFFEIVTASEPVITMMEEKAEKEAYFSYRENYKLNKVDLIFKHLEEPVYMSKDESRYETGVEITEGEYYYKFLLGDGLELIDKENKNICIDDKNYWSVLTIDKDGVVDKEIESSSTLLEYGIFHKMMEVVPDKEESKIFNADKDKQAVCMLSFNEIKGLHIATVAWYKPDGELYRFTENDFGSYEESDDDKVMLRFWLDITEIDETDFGNWTVRTFLDGEMIKEDSIIISGNSMNKIDTKC</sequence>
<comment type="caution">
    <text evidence="1">The sequence shown here is derived from an EMBL/GenBank/DDBJ whole genome shotgun (WGS) entry which is preliminary data.</text>
</comment>
<dbReference type="Proteomes" id="UP000604730">
    <property type="component" value="Unassembled WGS sequence"/>
</dbReference>
<organism evidence="1 2">
    <name type="scientific">Catonella massiliensis</name>
    <dbReference type="NCBI Taxonomy" id="2799636"/>
    <lineage>
        <taxon>Bacteria</taxon>
        <taxon>Bacillati</taxon>
        <taxon>Bacillota</taxon>
        <taxon>Clostridia</taxon>
        <taxon>Lachnospirales</taxon>
        <taxon>Lachnospiraceae</taxon>
        <taxon>Catonella</taxon>
    </lineage>
</organism>
<dbReference type="RefSeq" id="WP_208429455.1">
    <property type="nucleotide sequence ID" value="NZ_JAEPRJ010000001.1"/>
</dbReference>
<gene>
    <name evidence="1" type="ORF">JJN12_09510</name>
</gene>
<protein>
    <recommendedName>
        <fullName evidence="3">DUF4178 domain-containing protein</fullName>
    </recommendedName>
</protein>
<evidence type="ECO:0000313" key="1">
    <source>
        <dbReference type="EMBL" id="MBK5898006.1"/>
    </source>
</evidence>
<dbReference type="InterPro" id="IPR013783">
    <property type="entry name" value="Ig-like_fold"/>
</dbReference>
<evidence type="ECO:0008006" key="3">
    <source>
        <dbReference type="Google" id="ProtNLM"/>
    </source>
</evidence>
<accession>A0ABS1J1J0</accession>
<evidence type="ECO:0000313" key="2">
    <source>
        <dbReference type="Proteomes" id="UP000604730"/>
    </source>
</evidence>
<keyword evidence="2" id="KW-1185">Reference proteome</keyword>
<dbReference type="Gene3D" id="2.60.40.10">
    <property type="entry name" value="Immunoglobulins"/>
    <property type="match status" value="1"/>
</dbReference>
<proteinExistence type="predicted"/>
<name>A0ABS1J1J0_9FIRM</name>